<evidence type="ECO:0000256" key="4">
    <source>
        <dbReference type="ARBA" id="ARBA00022777"/>
    </source>
</evidence>
<dbReference type="SUPFAM" id="SSF53633">
    <property type="entry name" value="Carbamate kinase-like"/>
    <property type="match status" value="1"/>
</dbReference>
<evidence type="ECO:0000313" key="9">
    <source>
        <dbReference type="Proteomes" id="UP001057375"/>
    </source>
</evidence>
<keyword evidence="2" id="KW-0808">Transferase</keyword>
<evidence type="ECO:0000259" key="7">
    <source>
        <dbReference type="Pfam" id="PF00696"/>
    </source>
</evidence>
<gene>
    <name evidence="8" type="ORF">ADUPG1_002960</name>
</gene>
<proteinExistence type="inferred from homology"/>
<dbReference type="PANTHER" id="PTHR21499:SF3">
    <property type="entry name" value="ASPARTOKINASE"/>
    <property type="match status" value="1"/>
</dbReference>
<dbReference type="EMBL" id="BQXS01003747">
    <property type="protein sequence ID" value="GKT35286.1"/>
    <property type="molecule type" value="Genomic_DNA"/>
</dbReference>
<dbReference type="InterPro" id="IPR001048">
    <property type="entry name" value="Asp/Glu/Uridylate_kinase"/>
</dbReference>
<accession>A0ABQ5KTE3</accession>
<dbReference type="GO" id="GO:0016301">
    <property type="term" value="F:kinase activity"/>
    <property type="evidence" value="ECO:0007669"/>
    <property type="project" value="UniProtKB-KW"/>
</dbReference>
<keyword evidence="5" id="KW-0067">ATP-binding</keyword>
<dbReference type="Gene3D" id="3.40.1160.10">
    <property type="entry name" value="Acetylglutamate kinase-like"/>
    <property type="match status" value="1"/>
</dbReference>
<evidence type="ECO:0000256" key="1">
    <source>
        <dbReference type="ARBA" id="ARBA00010122"/>
    </source>
</evidence>
<comment type="catalytic activity">
    <reaction evidence="6">
        <text>L-aspartate + ATP = 4-phospho-L-aspartate + ADP</text>
        <dbReference type="Rhea" id="RHEA:23776"/>
        <dbReference type="ChEBI" id="CHEBI:29991"/>
        <dbReference type="ChEBI" id="CHEBI:30616"/>
        <dbReference type="ChEBI" id="CHEBI:57535"/>
        <dbReference type="ChEBI" id="CHEBI:456216"/>
        <dbReference type="EC" id="2.7.2.4"/>
    </reaction>
</comment>
<evidence type="ECO:0000256" key="3">
    <source>
        <dbReference type="ARBA" id="ARBA00022741"/>
    </source>
</evidence>
<comment type="similarity">
    <text evidence="1">Belongs to the aspartokinase family.</text>
</comment>
<evidence type="ECO:0000313" key="8">
    <source>
        <dbReference type="EMBL" id="GKT35286.1"/>
    </source>
</evidence>
<evidence type="ECO:0000256" key="5">
    <source>
        <dbReference type="ARBA" id="ARBA00022840"/>
    </source>
</evidence>
<feature type="domain" description="Aspartate/glutamate/uridylate kinase" evidence="7">
    <location>
        <begin position="2"/>
        <end position="157"/>
    </location>
</feature>
<keyword evidence="9" id="KW-1185">Reference proteome</keyword>
<comment type="caution">
    <text evidence="8">The sequence shown here is derived from an EMBL/GenBank/DDBJ whole genome shotgun (WGS) entry which is preliminary data.</text>
</comment>
<reference evidence="8" key="1">
    <citation type="submission" date="2022-03" db="EMBL/GenBank/DDBJ databases">
        <title>Draft genome sequence of Aduncisulcus paluster, a free-living microaerophilic Fornicata.</title>
        <authorList>
            <person name="Yuyama I."/>
            <person name="Kume K."/>
            <person name="Tamura T."/>
            <person name="Inagaki Y."/>
            <person name="Hashimoto T."/>
        </authorList>
    </citation>
    <scope>NUCLEOTIDE SEQUENCE</scope>
    <source>
        <strain evidence="8">NY0171</strain>
    </source>
</reference>
<sequence>MGKTTDHLVDMAMNLNESPSAREMDMLLSTGEQVSISLLAMAIDSLGEKAISLTGAQCGIRTDAHHKKARIESIDTERIVEEFERDHIVIVAGFQGISDLGDITTLGRGGSDTTAVALAAAVKAEKCEIYTDVDGVFTTDPRKVAQARQLSEISYDE</sequence>
<protein>
    <submittedName>
        <fullName evidence="8">Aspartate kinase</fullName>
    </submittedName>
</protein>
<dbReference type="Pfam" id="PF00696">
    <property type="entry name" value="AA_kinase"/>
    <property type="match status" value="1"/>
</dbReference>
<organism evidence="8 9">
    <name type="scientific">Aduncisulcus paluster</name>
    <dbReference type="NCBI Taxonomy" id="2918883"/>
    <lineage>
        <taxon>Eukaryota</taxon>
        <taxon>Metamonada</taxon>
        <taxon>Carpediemonas-like organisms</taxon>
        <taxon>Aduncisulcus</taxon>
    </lineage>
</organism>
<keyword evidence="3" id="KW-0547">Nucleotide-binding</keyword>
<keyword evidence="4 8" id="KW-0418">Kinase</keyword>
<dbReference type="Proteomes" id="UP001057375">
    <property type="component" value="Unassembled WGS sequence"/>
</dbReference>
<dbReference type="InterPro" id="IPR036393">
    <property type="entry name" value="AceGlu_kinase-like_sf"/>
</dbReference>
<evidence type="ECO:0000256" key="2">
    <source>
        <dbReference type="ARBA" id="ARBA00022679"/>
    </source>
</evidence>
<name>A0ABQ5KTE3_9EUKA</name>
<feature type="non-terminal residue" evidence="8">
    <location>
        <position position="157"/>
    </location>
</feature>
<dbReference type="PANTHER" id="PTHR21499">
    <property type="entry name" value="ASPARTATE KINASE"/>
    <property type="match status" value="1"/>
</dbReference>
<evidence type="ECO:0000256" key="6">
    <source>
        <dbReference type="ARBA" id="ARBA00047872"/>
    </source>
</evidence>